<protein>
    <submittedName>
        <fullName evidence="4">Aminoalkylphosphonate N-acetyltransferase</fullName>
    </submittedName>
</protein>
<evidence type="ECO:0000313" key="5">
    <source>
        <dbReference type="Proteomes" id="UP000033070"/>
    </source>
</evidence>
<accession>A0A2Z6GBD8</accession>
<dbReference type="Pfam" id="PF00583">
    <property type="entry name" value="Acetyltransf_1"/>
    <property type="match status" value="1"/>
</dbReference>
<name>A0A2Z6GBD8_9PROT</name>
<dbReference type="CDD" id="cd04301">
    <property type="entry name" value="NAT_SF"/>
    <property type="match status" value="1"/>
</dbReference>
<dbReference type="AlphaFoldDB" id="A0A2Z6GBD8"/>
<dbReference type="STRING" id="1188319.OYT1_01853"/>
<keyword evidence="2" id="KW-0012">Acyltransferase</keyword>
<evidence type="ECO:0000313" key="4">
    <source>
        <dbReference type="EMBL" id="BBE50545.1"/>
    </source>
</evidence>
<dbReference type="KEGG" id="fam:OYT1_ch0984"/>
<proteinExistence type="predicted"/>
<gene>
    <name evidence="4" type="ORF">OYT1_ch0984</name>
</gene>
<dbReference type="InterPro" id="IPR000182">
    <property type="entry name" value="GNAT_dom"/>
</dbReference>
<evidence type="ECO:0000259" key="3">
    <source>
        <dbReference type="PROSITE" id="PS51186"/>
    </source>
</evidence>
<organism evidence="4 5">
    <name type="scientific">Ferriphaselus amnicola</name>
    <dbReference type="NCBI Taxonomy" id="1188319"/>
    <lineage>
        <taxon>Bacteria</taxon>
        <taxon>Pseudomonadati</taxon>
        <taxon>Pseudomonadota</taxon>
        <taxon>Betaproteobacteria</taxon>
        <taxon>Nitrosomonadales</taxon>
        <taxon>Gallionellaceae</taxon>
        <taxon>Ferriphaselus</taxon>
    </lineage>
</organism>
<dbReference type="InterPro" id="IPR050832">
    <property type="entry name" value="Bact_Acetyltransf"/>
</dbReference>
<reference evidence="4 5" key="1">
    <citation type="submission" date="2018-06" db="EMBL/GenBank/DDBJ databases">
        <title>OYT1 Genome Sequencing.</title>
        <authorList>
            <person name="Kato S."/>
            <person name="Itoh T."/>
            <person name="Ohkuma M."/>
        </authorList>
    </citation>
    <scope>NUCLEOTIDE SEQUENCE [LARGE SCALE GENOMIC DNA]</scope>
    <source>
        <strain evidence="4 5">OYT1</strain>
    </source>
</reference>
<dbReference type="PANTHER" id="PTHR43877">
    <property type="entry name" value="AMINOALKYLPHOSPHONATE N-ACETYLTRANSFERASE-RELATED-RELATED"/>
    <property type="match status" value="1"/>
</dbReference>
<keyword evidence="5" id="KW-1185">Reference proteome</keyword>
<dbReference type="OrthoDB" id="9789603at2"/>
<dbReference type="InterPro" id="IPR016181">
    <property type="entry name" value="Acyl_CoA_acyltransferase"/>
</dbReference>
<evidence type="ECO:0000256" key="1">
    <source>
        <dbReference type="ARBA" id="ARBA00022679"/>
    </source>
</evidence>
<dbReference type="EMBL" id="AP018738">
    <property type="protein sequence ID" value="BBE50545.1"/>
    <property type="molecule type" value="Genomic_DNA"/>
</dbReference>
<sequence length="156" mass="17461">MDRKRRVPLIELGFARAEDLPRLADLLAELFTLESDFQPMRDKQLRGLRLILDNPALGQLFVLRVDGAVAGMANALITVSTAEGGRVVLLEDVIVSRAHRGGGLGRQLVEQVLDWARQQGYRRITLLADQNNHAAWVFYRKLGFEASQMGVLRKAL</sequence>
<keyword evidence="1 4" id="KW-0808">Transferase</keyword>
<evidence type="ECO:0000256" key="2">
    <source>
        <dbReference type="ARBA" id="ARBA00023315"/>
    </source>
</evidence>
<dbReference type="PROSITE" id="PS51186">
    <property type="entry name" value="GNAT"/>
    <property type="match status" value="1"/>
</dbReference>
<dbReference type="Gene3D" id="3.40.630.30">
    <property type="match status" value="1"/>
</dbReference>
<dbReference type="Proteomes" id="UP000033070">
    <property type="component" value="Chromosome"/>
</dbReference>
<dbReference type="SUPFAM" id="SSF55729">
    <property type="entry name" value="Acyl-CoA N-acyltransferases (Nat)"/>
    <property type="match status" value="1"/>
</dbReference>
<feature type="domain" description="N-acetyltransferase" evidence="3">
    <location>
        <begin position="10"/>
        <end position="156"/>
    </location>
</feature>
<dbReference type="GO" id="GO:0016747">
    <property type="term" value="F:acyltransferase activity, transferring groups other than amino-acyl groups"/>
    <property type="evidence" value="ECO:0007669"/>
    <property type="project" value="InterPro"/>
</dbReference>